<accession>X1CT37</accession>
<sequence>MPLPTPKELHRDFVARADHFKAVLDAIRDGSLHRDAQMIGQAVHDLDAAFKSLKSTATNLAGAIAPPQFGEPRKRQQPREEWNPEREGMLQALRAPYSPPRPVYLRKAQKTLTPQAVQPRNLPIVMINDQEFYRDTQLGEYRNVRNPHLTYPFHEVTVDDRTGKYVRKRG</sequence>
<reference evidence="2" key="1">
    <citation type="journal article" date="2014" name="Front. Microbiol.">
        <title>High frequency of phylogenetically diverse reductive dehalogenase-homologous genes in deep subseafloor sedimentary metagenomes.</title>
        <authorList>
            <person name="Kawai M."/>
            <person name="Futagami T."/>
            <person name="Toyoda A."/>
            <person name="Takaki Y."/>
            <person name="Nishi S."/>
            <person name="Hori S."/>
            <person name="Arai W."/>
            <person name="Tsubouchi T."/>
            <person name="Morono Y."/>
            <person name="Uchiyama I."/>
            <person name="Ito T."/>
            <person name="Fujiyama A."/>
            <person name="Inagaki F."/>
            <person name="Takami H."/>
        </authorList>
    </citation>
    <scope>NUCLEOTIDE SEQUENCE</scope>
    <source>
        <strain evidence="2">Expedition CK06-06</strain>
    </source>
</reference>
<feature type="region of interest" description="Disordered" evidence="1">
    <location>
        <begin position="63"/>
        <end position="90"/>
    </location>
</feature>
<gene>
    <name evidence="2" type="ORF">S01H4_39032</name>
</gene>
<feature type="non-terminal residue" evidence="2">
    <location>
        <position position="170"/>
    </location>
</feature>
<name>X1CT37_9ZZZZ</name>
<protein>
    <submittedName>
        <fullName evidence="2">Uncharacterized protein</fullName>
    </submittedName>
</protein>
<proteinExistence type="predicted"/>
<comment type="caution">
    <text evidence="2">The sequence shown here is derived from an EMBL/GenBank/DDBJ whole genome shotgun (WGS) entry which is preliminary data.</text>
</comment>
<organism evidence="2">
    <name type="scientific">marine sediment metagenome</name>
    <dbReference type="NCBI Taxonomy" id="412755"/>
    <lineage>
        <taxon>unclassified sequences</taxon>
        <taxon>metagenomes</taxon>
        <taxon>ecological metagenomes</taxon>
    </lineage>
</organism>
<dbReference type="AlphaFoldDB" id="X1CT37"/>
<evidence type="ECO:0000256" key="1">
    <source>
        <dbReference type="SAM" id="MobiDB-lite"/>
    </source>
</evidence>
<dbReference type="EMBL" id="BART01021100">
    <property type="protein sequence ID" value="GAG96132.1"/>
    <property type="molecule type" value="Genomic_DNA"/>
</dbReference>
<evidence type="ECO:0000313" key="2">
    <source>
        <dbReference type="EMBL" id="GAG96132.1"/>
    </source>
</evidence>
<feature type="compositionally biased region" description="Basic and acidic residues" evidence="1">
    <location>
        <begin position="71"/>
        <end position="88"/>
    </location>
</feature>